<dbReference type="PANTHER" id="PTHR30033:SF1">
    <property type="entry name" value="FLAGELLAR HOOK-ASSOCIATED PROTEIN 1"/>
    <property type="match status" value="1"/>
</dbReference>
<evidence type="ECO:0000313" key="10">
    <source>
        <dbReference type="EMBL" id="RMA43516.1"/>
    </source>
</evidence>
<keyword evidence="10" id="KW-0969">Cilium</keyword>
<dbReference type="Proteomes" id="UP000281343">
    <property type="component" value="Unassembled WGS sequence"/>
</dbReference>
<dbReference type="InterPro" id="IPR001444">
    <property type="entry name" value="Flag_bb_rod_N"/>
</dbReference>
<keyword evidence="10" id="KW-0282">Flagellum</keyword>
<evidence type="ECO:0000256" key="4">
    <source>
        <dbReference type="ARBA" id="ARBA00016244"/>
    </source>
</evidence>
<gene>
    <name evidence="10" type="primary">flgK</name>
    <name evidence="10" type="ORF">D9R08_00795</name>
</gene>
<evidence type="ECO:0000256" key="2">
    <source>
        <dbReference type="ARBA" id="ARBA00004613"/>
    </source>
</evidence>
<accession>A0A3L9YBX8</accession>
<dbReference type="GO" id="GO:0005576">
    <property type="term" value="C:extracellular region"/>
    <property type="evidence" value="ECO:0007669"/>
    <property type="project" value="UniProtKB-SubCell"/>
</dbReference>
<dbReference type="GO" id="GO:0009425">
    <property type="term" value="C:bacterial-type flagellum basal body"/>
    <property type="evidence" value="ECO:0007669"/>
    <property type="project" value="UniProtKB-SubCell"/>
</dbReference>
<keyword evidence="10" id="KW-0966">Cell projection</keyword>
<sequence>MSISTALSNALSGLTATSRAAQIVSSNVANASTDGYGVRRLVTSAAVLGGQGTGVRIVGVDRQVDTVLISARRDADASLGQAATQADFTRRVEAAIGSPDDPFSLNANIANFEASLVNAANRPESQTRLAGVLDAAERLAGKLNTLSETVQSARLDADKGIARDVAYLNSTLADIHEINIEIRRNQGAGRDSSALFDQQQALIDGITPLIPVRELRDNTGQVSLYSADGLTLLDGRPATFSFDGATVMAADLTLANAGLSGLSLNGRPVEMSGSFPALQGGGLAARFTVRDDLAITAQAQLDAVARDLASRMDDPALDPTLASGDPGLFTDAGNLVAAANEIGLSGRIRVNAQVDPAQGGAVWRLRDGLGATAEGPAGQAGLLQDMLTALQSVTPTQSGGFSGAGRNLGTLAADFLSMAGLARQSAENDEIFAASRHGTLREAELGTGVDTDREMQELLLIEQAYAANARIVQTVEELLDQLLRI</sequence>
<dbReference type="GO" id="GO:0009424">
    <property type="term" value="C:bacterial-type flagellum hook"/>
    <property type="evidence" value="ECO:0007669"/>
    <property type="project" value="InterPro"/>
</dbReference>
<organism evidence="10 11">
    <name type="scientific">Rhodophyticola porphyridii</name>
    <dbReference type="NCBI Taxonomy" id="1852017"/>
    <lineage>
        <taxon>Bacteria</taxon>
        <taxon>Pseudomonadati</taxon>
        <taxon>Pseudomonadota</taxon>
        <taxon>Alphaproteobacteria</taxon>
        <taxon>Rhodobacterales</taxon>
        <taxon>Roseobacteraceae</taxon>
        <taxon>Rhodophyticola</taxon>
    </lineage>
</organism>
<feature type="domain" description="Flagellar hook-associated protein FlgK helical" evidence="9">
    <location>
        <begin position="91"/>
        <end position="313"/>
    </location>
</feature>
<dbReference type="GO" id="GO:0005198">
    <property type="term" value="F:structural molecule activity"/>
    <property type="evidence" value="ECO:0007669"/>
    <property type="project" value="InterPro"/>
</dbReference>
<evidence type="ECO:0000256" key="1">
    <source>
        <dbReference type="ARBA" id="ARBA00004117"/>
    </source>
</evidence>
<comment type="subcellular location">
    <subcellularLocation>
        <location evidence="1">Bacterial flagellum basal body</location>
    </subcellularLocation>
    <subcellularLocation>
        <location evidence="2">Secreted</location>
    </subcellularLocation>
</comment>
<dbReference type="InterPro" id="IPR019776">
    <property type="entry name" value="Flagellar_basal_body_rod_CS"/>
</dbReference>
<dbReference type="PROSITE" id="PS00588">
    <property type="entry name" value="FLAGELLA_BB_ROD"/>
    <property type="match status" value="1"/>
</dbReference>
<evidence type="ECO:0000256" key="6">
    <source>
        <dbReference type="ARBA" id="ARBA00023143"/>
    </source>
</evidence>
<name>A0A3L9YBX8_9RHOB</name>
<comment type="caution">
    <text evidence="10">The sequence shown here is derived from an EMBL/GenBank/DDBJ whole genome shotgun (WGS) entry which is preliminary data.</text>
</comment>
<evidence type="ECO:0000313" key="11">
    <source>
        <dbReference type="Proteomes" id="UP000281343"/>
    </source>
</evidence>
<dbReference type="Pfam" id="PF00460">
    <property type="entry name" value="Flg_bb_rod"/>
    <property type="match status" value="1"/>
</dbReference>
<dbReference type="Pfam" id="PF06429">
    <property type="entry name" value="Flg_bbr_C"/>
    <property type="match status" value="1"/>
</dbReference>
<dbReference type="Pfam" id="PF22638">
    <property type="entry name" value="FlgK_D1"/>
    <property type="match status" value="1"/>
</dbReference>
<proteinExistence type="inferred from homology"/>
<dbReference type="InterPro" id="IPR010930">
    <property type="entry name" value="Flg_bb/hook_C_dom"/>
</dbReference>
<evidence type="ECO:0000256" key="5">
    <source>
        <dbReference type="ARBA" id="ARBA00022525"/>
    </source>
</evidence>
<dbReference type="InterPro" id="IPR053927">
    <property type="entry name" value="FlgK_helical"/>
</dbReference>
<dbReference type="RefSeq" id="WP_121896109.1">
    <property type="nucleotide sequence ID" value="NZ_RCNT01000001.1"/>
</dbReference>
<dbReference type="OrthoDB" id="7181295at2"/>
<evidence type="ECO:0000259" key="7">
    <source>
        <dbReference type="Pfam" id="PF00460"/>
    </source>
</evidence>
<keyword evidence="11" id="KW-1185">Reference proteome</keyword>
<evidence type="ECO:0000259" key="8">
    <source>
        <dbReference type="Pfam" id="PF06429"/>
    </source>
</evidence>
<dbReference type="PANTHER" id="PTHR30033">
    <property type="entry name" value="FLAGELLAR HOOK-ASSOCIATED PROTEIN 1"/>
    <property type="match status" value="1"/>
</dbReference>
<dbReference type="GO" id="GO:0044780">
    <property type="term" value="P:bacterial-type flagellum assembly"/>
    <property type="evidence" value="ECO:0007669"/>
    <property type="project" value="InterPro"/>
</dbReference>
<evidence type="ECO:0000256" key="3">
    <source>
        <dbReference type="ARBA" id="ARBA00009677"/>
    </source>
</evidence>
<dbReference type="InterPro" id="IPR002371">
    <property type="entry name" value="FlgK"/>
</dbReference>
<feature type="domain" description="Flagellar basal body rod protein N-terminal" evidence="7">
    <location>
        <begin position="8"/>
        <end position="36"/>
    </location>
</feature>
<dbReference type="AlphaFoldDB" id="A0A3L9YBX8"/>
<dbReference type="NCBIfam" id="TIGR02492">
    <property type="entry name" value="flgK_ends"/>
    <property type="match status" value="1"/>
</dbReference>
<protein>
    <recommendedName>
        <fullName evidence="4">Flagellar hook-associated protein 1</fullName>
    </recommendedName>
</protein>
<comment type="similarity">
    <text evidence="3">Belongs to the flagella basal body rod proteins family.</text>
</comment>
<evidence type="ECO:0000259" key="9">
    <source>
        <dbReference type="Pfam" id="PF22638"/>
    </source>
</evidence>
<keyword evidence="5" id="KW-0964">Secreted</keyword>
<keyword evidence="6" id="KW-0975">Bacterial flagellum</keyword>
<reference evidence="10 11" key="1">
    <citation type="submission" date="2018-10" db="EMBL/GenBank/DDBJ databases">
        <authorList>
            <person name="Jung H.S."/>
            <person name="Jeon C.O."/>
        </authorList>
    </citation>
    <scope>NUCLEOTIDE SEQUENCE [LARGE SCALE GENOMIC DNA]</scope>
    <source>
        <strain evidence="10 11">MA-7-27</strain>
    </source>
</reference>
<feature type="domain" description="Flagellar basal-body/hook protein C-terminal" evidence="8">
    <location>
        <begin position="446"/>
        <end position="485"/>
    </location>
</feature>
<dbReference type="EMBL" id="RCNT01000001">
    <property type="protein sequence ID" value="RMA43516.1"/>
    <property type="molecule type" value="Genomic_DNA"/>
</dbReference>